<keyword evidence="6" id="KW-1185">Reference proteome</keyword>
<proteinExistence type="inferred from homology"/>
<evidence type="ECO:0000313" key="5">
    <source>
        <dbReference type="EMBL" id="UWP86808.1"/>
    </source>
</evidence>
<reference evidence="5" key="2">
    <citation type="submission" date="2022-09" db="EMBL/GenBank/DDBJ databases">
        <title>Biosynthetic gene clusters of Dactylosporangioum fulvum.</title>
        <authorList>
            <person name="Caradec T."/>
        </authorList>
    </citation>
    <scope>NUCLEOTIDE SEQUENCE</scope>
    <source>
        <strain evidence="5">NRRL B-16292</strain>
    </source>
</reference>
<evidence type="ECO:0000256" key="3">
    <source>
        <dbReference type="ARBA" id="ARBA00022729"/>
    </source>
</evidence>
<evidence type="ECO:0000313" key="6">
    <source>
        <dbReference type="Proteomes" id="UP001059617"/>
    </source>
</evidence>
<evidence type="ECO:0000259" key="4">
    <source>
        <dbReference type="Pfam" id="PF13407"/>
    </source>
</evidence>
<dbReference type="PANTHER" id="PTHR46847">
    <property type="entry name" value="D-ALLOSE-BINDING PERIPLASMIC PROTEIN-RELATED"/>
    <property type="match status" value="1"/>
</dbReference>
<reference evidence="5" key="1">
    <citation type="submission" date="2021-04" db="EMBL/GenBank/DDBJ databases">
        <authorList>
            <person name="Hartkoorn R.C."/>
            <person name="Beaudoing E."/>
            <person name="Hot D."/>
        </authorList>
    </citation>
    <scope>NUCLEOTIDE SEQUENCE</scope>
    <source>
        <strain evidence="5">NRRL B-16292</strain>
    </source>
</reference>
<feature type="domain" description="Periplasmic binding protein" evidence="4">
    <location>
        <begin position="22"/>
        <end position="275"/>
    </location>
</feature>
<accession>A0ABY5W9V9</accession>
<dbReference type="CDD" id="cd01536">
    <property type="entry name" value="PBP1_ABC_sugar_binding-like"/>
    <property type="match status" value="1"/>
</dbReference>
<dbReference type="Gene3D" id="3.40.50.2300">
    <property type="match status" value="2"/>
</dbReference>
<name>A0ABY5W9V9_9ACTN</name>
<protein>
    <submittedName>
        <fullName evidence="5">Sugar ABC transporter substrate-binding protein</fullName>
    </submittedName>
</protein>
<dbReference type="PANTHER" id="PTHR46847:SF1">
    <property type="entry name" value="D-ALLOSE-BINDING PERIPLASMIC PROTEIN-RELATED"/>
    <property type="match status" value="1"/>
</dbReference>
<dbReference type="Proteomes" id="UP001059617">
    <property type="component" value="Chromosome"/>
</dbReference>
<gene>
    <name evidence="5" type="ORF">Dfulv_22215</name>
</gene>
<dbReference type="InterPro" id="IPR025997">
    <property type="entry name" value="SBP_2_dom"/>
</dbReference>
<evidence type="ECO:0000256" key="2">
    <source>
        <dbReference type="ARBA" id="ARBA00007639"/>
    </source>
</evidence>
<comment type="subcellular location">
    <subcellularLocation>
        <location evidence="1">Cell envelope</location>
    </subcellularLocation>
</comment>
<dbReference type="EMBL" id="CP073720">
    <property type="protein sequence ID" value="UWP86808.1"/>
    <property type="molecule type" value="Genomic_DNA"/>
</dbReference>
<dbReference type="SUPFAM" id="SSF53822">
    <property type="entry name" value="Periplasmic binding protein-like I"/>
    <property type="match status" value="1"/>
</dbReference>
<comment type="similarity">
    <text evidence="2">Belongs to the bacterial solute-binding protein 2 family.</text>
</comment>
<dbReference type="InterPro" id="IPR028082">
    <property type="entry name" value="Peripla_BP_I"/>
</dbReference>
<organism evidence="5 6">
    <name type="scientific">Dactylosporangium fulvum</name>
    <dbReference type="NCBI Taxonomy" id="53359"/>
    <lineage>
        <taxon>Bacteria</taxon>
        <taxon>Bacillati</taxon>
        <taxon>Actinomycetota</taxon>
        <taxon>Actinomycetes</taxon>
        <taxon>Micromonosporales</taxon>
        <taxon>Micromonosporaceae</taxon>
        <taxon>Dactylosporangium</taxon>
    </lineage>
</organism>
<sequence>MEGTDSPASAASGSCDPKKLVIGYVNPSVTNQGWIIIGQGATDAAKDRGVKLRSFGPPKDGDAAGQVTVVQDVIAGGANAIALAPVDSSALVPAVKEANAAGVPVVNLDSQINGGDLASFVATDNYAAAQQQAEAVAEHIGGKGKVILINGSQAYSTGRDRRNGFVDTMKKKYPGVTVLEVQTEWDAQAAQKGLEDLLAANPDVVAVANAWDGSTVAAVPVLKSHGKRIFLVGFDGAPDAIALMEQGKVDAIVAQQLYKMGYTAIDTAVKAACGETVEKRIDTGSVLLTPDNVAKFIDSNPPILREFIKKAS</sequence>
<dbReference type="Pfam" id="PF13407">
    <property type="entry name" value="Peripla_BP_4"/>
    <property type="match status" value="1"/>
</dbReference>
<evidence type="ECO:0000256" key="1">
    <source>
        <dbReference type="ARBA" id="ARBA00004196"/>
    </source>
</evidence>
<keyword evidence="3" id="KW-0732">Signal</keyword>
<dbReference type="RefSeq" id="WP_259866353.1">
    <property type="nucleotide sequence ID" value="NZ_BAAAST010000004.1"/>
</dbReference>